<organism evidence="3 4">
    <name type="scientific">Hyalella azteca</name>
    <name type="common">Amphipod</name>
    <dbReference type="NCBI Taxonomy" id="294128"/>
    <lineage>
        <taxon>Eukaryota</taxon>
        <taxon>Metazoa</taxon>
        <taxon>Ecdysozoa</taxon>
        <taxon>Arthropoda</taxon>
        <taxon>Crustacea</taxon>
        <taxon>Multicrustacea</taxon>
        <taxon>Malacostraca</taxon>
        <taxon>Eumalacostraca</taxon>
        <taxon>Peracarida</taxon>
        <taxon>Amphipoda</taxon>
        <taxon>Senticaudata</taxon>
        <taxon>Talitrida</taxon>
        <taxon>Talitroidea</taxon>
        <taxon>Hyalellidae</taxon>
        <taxon>Hyalella</taxon>
    </lineage>
</organism>
<keyword evidence="3" id="KW-1185">Reference proteome</keyword>
<dbReference type="GeneID" id="108670414"/>
<feature type="region of interest" description="Disordered" evidence="1">
    <location>
        <begin position="298"/>
        <end position="328"/>
    </location>
</feature>
<dbReference type="OrthoDB" id="10656295at2759"/>
<gene>
    <name evidence="4" type="primary">LOC108670414</name>
</gene>
<evidence type="ECO:0000256" key="1">
    <source>
        <dbReference type="SAM" id="MobiDB-lite"/>
    </source>
</evidence>
<reference evidence="4" key="1">
    <citation type="submission" date="2025-08" db="UniProtKB">
        <authorList>
            <consortium name="RefSeq"/>
        </authorList>
    </citation>
    <scope>IDENTIFICATION</scope>
    <source>
        <tissue evidence="4">Whole organism</tissue>
    </source>
</reference>
<keyword evidence="2" id="KW-0472">Membrane</keyword>
<protein>
    <submittedName>
        <fullName evidence="4">Uncharacterized protein LOC108670414</fullName>
    </submittedName>
</protein>
<name>A0A8B7NIB8_HYAAZ</name>
<dbReference type="RefSeq" id="XP_018013378.2">
    <property type="nucleotide sequence ID" value="XM_018157889.2"/>
</dbReference>
<feature type="transmembrane region" description="Helical" evidence="2">
    <location>
        <begin position="210"/>
        <end position="233"/>
    </location>
</feature>
<dbReference type="Proteomes" id="UP000694843">
    <property type="component" value="Unplaced"/>
</dbReference>
<evidence type="ECO:0000313" key="3">
    <source>
        <dbReference type="Proteomes" id="UP000694843"/>
    </source>
</evidence>
<keyword evidence="2" id="KW-0812">Transmembrane</keyword>
<evidence type="ECO:0000256" key="2">
    <source>
        <dbReference type="SAM" id="Phobius"/>
    </source>
</evidence>
<keyword evidence="2" id="KW-1133">Transmembrane helix</keyword>
<dbReference type="AlphaFoldDB" id="A0A8B7NIB8"/>
<dbReference type="KEGG" id="hazt:108670414"/>
<evidence type="ECO:0000313" key="4">
    <source>
        <dbReference type="RefSeq" id="XP_018013378.2"/>
    </source>
</evidence>
<sequence>MAAVMFDCVHDCPIYASPLDNFFLPLNTSNPQAVIFVCAAEPGPLEMKSSTCAQAEAARSHSLVFQFMITSSPAINATGGMCLIVGFSSPNSGETSQISEQSNMRQPFCEKLIVERVEEEQRTKLLVKWQNRSSILSLDKPKHLSRSTADTPDEPKTGDEVVWLHPQAYNNFTVSYDCPPKLYSGLKGRDEDEISSKLGAQFEEAHGHGLLWTSVVVIAVVLIVICIILFVFIKPSIRNKWKDFSDDVSYPETVSVISSEGYRHGSDGALVFSAAALDGARLHMLNADRMKEPTIFPGSCSPRRYREAEEVSEPGSPEPRRLSRQHPQELCVSKLPLL</sequence>
<proteinExistence type="predicted"/>
<accession>A0A8B7NIB8</accession>